<dbReference type="AlphaFoldDB" id="A0A7R8VUM6"/>
<protein>
    <submittedName>
        <fullName evidence="2">Uncharacterized protein</fullName>
    </submittedName>
</protein>
<accession>A0A7R8VUM6</accession>
<name>A0A7R8VUM6_TIMDO</name>
<reference evidence="2" key="1">
    <citation type="submission" date="2020-11" db="EMBL/GenBank/DDBJ databases">
        <authorList>
            <person name="Tran Van P."/>
        </authorList>
    </citation>
    <scope>NUCLEOTIDE SEQUENCE</scope>
</reference>
<dbReference type="EMBL" id="OA574350">
    <property type="protein sequence ID" value="CAD7205204.1"/>
    <property type="molecule type" value="Genomic_DNA"/>
</dbReference>
<evidence type="ECO:0000256" key="1">
    <source>
        <dbReference type="SAM" id="Phobius"/>
    </source>
</evidence>
<organism evidence="2">
    <name type="scientific">Timema douglasi</name>
    <name type="common">Walking stick</name>
    <dbReference type="NCBI Taxonomy" id="61478"/>
    <lineage>
        <taxon>Eukaryota</taxon>
        <taxon>Metazoa</taxon>
        <taxon>Ecdysozoa</taxon>
        <taxon>Arthropoda</taxon>
        <taxon>Hexapoda</taxon>
        <taxon>Insecta</taxon>
        <taxon>Pterygota</taxon>
        <taxon>Neoptera</taxon>
        <taxon>Polyneoptera</taxon>
        <taxon>Phasmatodea</taxon>
        <taxon>Timematodea</taxon>
        <taxon>Timematoidea</taxon>
        <taxon>Timematidae</taxon>
        <taxon>Timema</taxon>
    </lineage>
</organism>
<keyword evidence="1" id="KW-0812">Transmembrane</keyword>
<gene>
    <name evidence="2" type="ORF">TDIB3V08_LOCUS11358</name>
</gene>
<keyword evidence="1" id="KW-0472">Membrane</keyword>
<proteinExistence type="predicted"/>
<keyword evidence="1" id="KW-1133">Transmembrane helix</keyword>
<feature type="transmembrane region" description="Helical" evidence="1">
    <location>
        <begin position="84"/>
        <end position="107"/>
    </location>
</feature>
<evidence type="ECO:0000313" key="2">
    <source>
        <dbReference type="EMBL" id="CAD7205204.1"/>
    </source>
</evidence>
<sequence length="145" mass="16522">MEYYQPLKSRSFIEDQLLRNRKTFVYVLQVNCEVKVRYPHPFSELGHSSNTRMRESAVQNNRISEPDVRCYPPTARCYATMTKLWSNAAVAILALTLMVTMISTGIAQSNCTSDQDCPRGQVCMATSDYQCSVQNPCPRLRCVII</sequence>